<dbReference type="InterPro" id="IPR001680">
    <property type="entry name" value="WD40_rpt"/>
</dbReference>
<protein>
    <recommendedName>
        <fullName evidence="10">WD40 repeat-like protein</fullName>
    </recommendedName>
</protein>
<comment type="similarity">
    <text evidence="1">Belongs to the WD repeat ESC family.</text>
</comment>
<dbReference type="SMART" id="SM00320">
    <property type="entry name" value="WD40"/>
    <property type="match status" value="2"/>
</dbReference>
<dbReference type="Proteomes" id="UP000053424">
    <property type="component" value="Unassembled WGS sequence"/>
</dbReference>
<reference evidence="8 9" key="1">
    <citation type="submission" date="2014-04" db="EMBL/GenBank/DDBJ databases">
        <authorList>
            <consortium name="DOE Joint Genome Institute"/>
            <person name="Kuo A."/>
            <person name="Gay G."/>
            <person name="Dore J."/>
            <person name="Kohler A."/>
            <person name="Nagy L.G."/>
            <person name="Floudas D."/>
            <person name="Copeland A."/>
            <person name="Barry K.W."/>
            <person name="Cichocki N."/>
            <person name="Veneault-Fourrey C."/>
            <person name="LaButti K."/>
            <person name="Lindquist E.A."/>
            <person name="Lipzen A."/>
            <person name="Lundell T."/>
            <person name="Morin E."/>
            <person name="Murat C."/>
            <person name="Sun H."/>
            <person name="Tunlid A."/>
            <person name="Henrissat B."/>
            <person name="Grigoriev I.V."/>
            <person name="Hibbett D.S."/>
            <person name="Martin F."/>
            <person name="Nordberg H.P."/>
            <person name="Cantor M.N."/>
            <person name="Hua S.X."/>
        </authorList>
    </citation>
    <scope>NUCLEOTIDE SEQUENCE [LARGE SCALE GENOMIC DNA]</scope>
    <source>
        <strain evidence="9">h7</strain>
    </source>
</reference>
<dbReference type="AlphaFoldDB" id="A0A0C3CWN4"/>
<evidence type="ECO:0000256" key="7">
    <source>
        <dbReference type="SAM" id="MobiDB-lite"/>
    </source>
</evidence>
<keyword evidence="3" id="KW-0677">Repeat</keyword>
<evidence type="ECO:0000256" key="3">
    <source>
        <dbReference type="ARBA" id="ARBA00022737"/>
    </source>
</evidence>
<evidence type="ECO:0000256" key="2">
    <source>
        <dbReference type="ARBA" id="ARBA00022574"/>
    </source>
</evidence>
<dbReference type="EMBL" id="KN831769">
    <property type="protein sequence ID" value="KIM48256.1"/>
    <property type="molecule type" value="Genomic_DNA"/>
</dbReference>
<feature type="repeat" description="WD" evidence="6">
    <location>
        <begin position="165"/>
        <end position="199"/>
    </location>
</feature>
<dbReference type="HOGENOM" id="CLU_035513_0_0_1"/>
<dbReference type="InterPro" id="IPR015943">
    <property type="entry name" value="WD40/YVTN_repeat-like_dom_sf"/>
</dbReference>
<gene>
    <name evidence="8" type="ORF">M413DRAFT_61975</name>
</gene>
<evidence type="ECO:0000256" key="1">
    <source>
        <dbReference type="ARBA" id="ARBA00008075"/>
    </source>
</evidence>
<accession>A0A0C3CWN4</accession>
<reference evidence="9" key="2">
    <citation type="submission" date="2015-01" db="EMBL/GenBank/DDBJ databases">
        <title>Evolutionary Origins and Diversification of the Mycorrhizal Mutualists.</title>
        <authorList>
            <consortium name="DOE Joint Genome Institute"/>
            <consortium name="Mycorrhizal Genomics Consortium"/>
            <person name="Kohler A."/>
            <person name="Kuo A."/>
            <person name="Nagy L.G."/>
            <person name="Floudas D."/>
            <person name="Copeland A."/>
            <person name="Barry K.W."/>
            <person name="Cichocki N."/>
            <person name="Veneault-Fourrey C."/>
            <person name="LaButti K."/>
            <person name="Lindquist E.A."/>
            <person name="Lipzen A."/>
            <person name="Lundell T."/>
            <person name="Morin E."/>
            <person name="Murat C."/>
            <person name="Riley R."/>
            <person name="Ohm R."/>
            <person name="Sun H."/>
            <person name="Tunlid A."/>
            <person name="Henrissat B."/>
            <person name="Grigoriev I.V."/>
            <person name="Hibbett D.S."/>
            <person name="Martin F."/>
        </authorList>
    </citation>
    <scope>NUCLEOTIDE SEQUENCE [LARGE SCALE GENOMIC DNA]</scope>
    <source>
        <strain evidence="9">h7</strain>
    </source>
</reference>
<evidence type="ECO:0008006" key="10">
    <source>
        <dbReference type="Google" id="ProtNLM"/>
    </source>
</evidence>
<dbReference type="PROSITE" id="PS50082">
    <property type="entry name" value="WD_REPEATS_2"/>
    <property type="match status" value="1"/>
</dbReference>
<dbReference type="Gene3D" id="2.130.10.10">
    <property type="entry name" value="YVTN repeat-like/Quinoprotein amine dehydrogenase"/>
    <property type="match status" value="1"/>
</dbReference>
<dbReference type="InterPro" id="IPR051243">
    <property type="entry name" value="PcG_WD-repeat"/>
</dbReference>
<organism evidence="8 9">
    <name type="scientific">Hebeloma cylindrosporum</name>
    <dbReference type="NCBI Taxonomy" id="76867"/>
    <lineage>
        <taxon>Eukaryota</taxon>
        <taxon>Fungi</taxon>
        <taxon>Dikarya</taxon>
        <taxon>Basidiomycota</taxon>
        <taxon>Agaricomycotina</taxon>
        <taxon>Agaricomycetes</taxon>
        <taxon>Agaricomycetidae</taxon>
        <taxon>Agaricales</taxon>
        <taxon>Agaricineae</taxon>
        <taxon>Hymenogastraceae</taxon>
        <taxon>Hebeloma</taxon>
    </lineage>
</organism>
<keyword evidence="9" id="KW-1185">Reference proteome</keyword>
<keyword evidence="5" id="KW-0804">Transcription</keyword>
<evidence type="ECO:0000256" key="6">
    <source>
        <dbReference type="PROSITE-ProRule" id="PRU00221"/>
    </source>
</evidence>
<dbReference type="PANTHER" id="PTHR10253">
    <property type="entry name" value="POLYCOMB PROTEIN"/>
    <property type="match status" value="1"/>
</dbReference>
<evidence type="ECO:0000313" key="9">
    <source>
        <dbReference type="Proteomes" id="UP000053424"/>
    </source>
</evidence>
<dbReference type="OrthoDB" id="7318948at2759"/>
<evidence type="ECO:0000256" key="5">
    <source>
        <dbReference type="ARBA" id="ARBA00023163"/>
    </source>
</evidence>
<feature type="region of interest" description="Disordered" evidence="7">
    <location>
        <begin position="486"/>
        <end position="512"/>
    </location>
</feature>
<keyword evidence="4" id="KW-0805">Transcription regulation</keyword>
<dbReference type="InterPro" id="IPR036322">
    <property type="entry name" value="WD40_repeat_dom_sf"/>
</dbReference>
<proteinExistence type="inferred from homology"/>
<dbReference type="STRING" id="686832.A0A0C3CWN4"/>
<name>A0A0C3CWN4_HEBCY</name>
<evidence type="ECO:0000313" key="8">
    <source>
        <dbReference type="EMBL" id="KIM48256.1"/>
    </source>
</evidence>
<dbReference type="SUPFAM" id="SSF50978">
    <property type="entry name" value="WD40 repeat-like"/>
    <property type="match status" value="1"/>
</dbReference>
<sequence>MSQLDLLGDDLDQEDYGSNDAPWYRDCSNDHPFNLSEKITVNKSDPPVSQSLAIFPWDEDSLSTLWEGSLHTTDHLEKWRTFISDFYGAVAVGSDRHLYVYFTNNQRPPLCVTLPHDTQTLLAVDKMCVAWALDHNNPSEPLIIFARGSLIYIYNIQRKFVTGYIRGHGGAITSISVHPTSTHLFCSTSRDYTTRIYDLTLEAQKVPNPHWLPIKRPSLAGAAHGLRLPFSEREGYGIGRCICVLQGGRSGGHQAAVLASVGAGEFCSIQAFHPRLPIIATSGLDRQVKIWPVRYASSPEEIKREDKPLFSSGRVHKARVLSISWLQEDLLLTHSAPALMRVHPDDPVNKETYLEAGELIIWRWLGLDRFFPVEHEDLQPRSRLYRGISADYQESSSFKIISIHSFPTTPSQHIVPNLSLFQTPEHDPLIFFVYPGARSFSFTNASLMSPREHPPIPAAVAKLKKKPPQDDEDGTDLAEAAERMNISGGNAGEDNEPQPSTGVKNTRPPDFVPPPIIGWGIALRDPEDSEEKLMNCAMGCNGEVIVGVGSKGSVWVWGRGDD</sequence>
<dbReference type="Pfam" id="PF00400">
    <property type="entry name" value="WD40"/>
    <property type="match status" value="2"/>
</dbReference>
<evidence type="ECO:0000256" key="4">
    <source>
        <dbReference type="ARBA" id="ARBA00023015"/>
    </source>
</evidence>
<keyword evidence="2 6" id="KW-0853">WD repeat</keyword>